<dbReference type="Pfam" id="PF03203">
    <property type="entry name" value="MerC"/>
    <property type="match status" value="1"/>
</dbReference>
<dbReference type="GO" id="GO:0015097">
    <property type="term" value="F:mercury ion transmembrane transporter activity"/>
    <property type="evidence" value="ECO:0007669"/>
    <property type="project" value="InterPro"/>
</dbReference>
<dbReference type="EMBL" id="LAZR01000499">
    <property type="protein sequence ID" value="KKN66505.1"/>
    <property type="molecule type" value="Genomic_DNA"/>
</dbReference>
<reference evidence="2" key="1">
    <citation type="journal article" date="2015" name="Nature">
        <title>Complex archaea that bridge the gap between prokaryotes and eukaryotes.</title>
        <authorList>
            <person name="Spang A."/>
            <person name="Saw J.H."/>
            <person name="Jorgensen S.L."/>
            <person name="Zaremba-Niedzwiedzka K."/>
            <person name="Martijn J."/>
            <person name="Lind A.E."/>
            <person name="van Eijk R."/>
            <person name="Schleper C."/>
            <person name="Guy L."/>
            <person name="Ettema T.J."/>
        </authorList>
    </citation>
    <scope>NUCLEOTIDE SEQUENCE</scope>
</reference>
<gene>
    <name evidence="2" type="ORF">LCGC14_0471100</name>
</gene>
<evidence type="ECO:0000313" key="2">
    <source>
        <dbReference type="EMBL" id="KKN66505.1"/>
    </source>
</evidence>
<dbReference type="GO" id="GO:0016020">
    <property type="term" value="C:membrane"/>
    <property type="evidence" value="ECO:0007669"/>
    <property type="project" value="InterPro"/>
</dbReference>
<accession>A0A0F9SCB1</accession>
<proteinExistence type="predicted"/>
<keyword evidence="1" id="KW-1133">Transmembrane helix</keyword>
<protein>
    <recommendedName>
        <fullName evidence="3">MerC mercury resistance protein</fullName>
    </recommendedName>
</protein>
<evidence type="ECO:0008006" key="3">
    <source>
        <dbReference type="Google" id="ProtNLM"/>
    </source>
</evidence>
<keyword evidence="1" id="KW-0472">Membrane</keyword>
<evidence type="ECO:0000256" key="1">
    <source>
        <dbReference type="SAM" id="Phobius"/>
    </source>
</evidence>
<name>A0A0F9SCB1_9ZZZZ</name>
<dbReference type="AlphaFoldDB" id="A0A0F9SCB1"/>
<organism evidence="2">
    <name type="scientific">marine sediment metagenome</name>
    <dbReference type="NCBI Taxonomy" id="412755"/>
    <lineage>
        <taxon>unclassified sequences</taxon>
        <taxon>metagenomes</taxon>
        <taxon>ecological metagenomes</taxon>
    </lineage>
</organism>
<feature type="transmembrane region" description="Helical" evidence="1">
    <location>
        <begin position="66"/>
        <end position="86"/>
    </location>
</feature>
<comment type="caution">
    <text evidence="2">The sequence shown here is derived from an EMBL/GenBank/DDBJ whole genome shotgun (WGS) entry which is preliminary data.</text>
</comment>
<keyword evidence="1" id="KW-0812">Transmembrane</keyword>
<sequence>MKDRLGIIFSSLCLVHCLATPFILALGVSGILATILTTELVHYILIVPIGLLILLTVPNAYKQSGIFSPTLSGLLGIGFLIAALVIGGEQDTILTIIGGSFLVLFHLWNMRLQHNNNADKSVVSRMLIHPKGECLLSRAEEEHPIKAFNESHQNKEVSYAKK</sequence>
<feature type="transmembrane region" description="Helical" evidence="1">
    <location>
        <begin position="92"/>
        <end position="110"/>
    </location>
</feature>
<dbReference type="InterPro" id="IPR004891">
    <property type="entry name" value="Mercury-R_MerC"/>
</dbReference>
<feature type="transmembrane region" description="Helical" evidence="1">
    <location>
        <begin position="29"/>
        <end position="54"/>
    </location>
</feature>